<evidence type="ECO:0000313" key="2">
    <source>
        <dbReference type="EMBL" id="QTG01675.1"/>
    </source>
</evidence>
<dbReference type="AlphaFoldDB" id="A0AAE7USB9"/>
<dbReference type="EMBL" id="JAAMCP010000012">
    <property type="protein sequence ID" value="NTF38938.1"/>
    <property type="molecule type" value="Genomic_DNA"/>
</dbReference>
<dbReference type="EMBL" id="CP049207">
    <property type="protein sequence ID" value="QTG01675.1"/>
    <property type="molecule type" value="Genomic_DNA"/>
</dbReference>
<evidence type="ECO:0000313" key="1">
    <source>
        <dbReference type="EMBL" id="NTF38938.1"/>
    </source>
</evidence>
<reference evidence="1 4" key="1">
    <citation type="journal article" date="2020" name="Science">
        <title>Unexpected conservation and global transmission of agrobacterial virulence plasmids.</title>
        <authorList>
            <person name="Weisberg A.J."/>
            <person name="Davis E.W. 2nd"/>
            <person name="Tabima J."/>
            <person name="Belcher M.S."/>
            <person name="Miller M."/>
            <person name="Kuo C.H."/>
            <person name="Loper J.E."/>
            <person name="Grunwald N.J."/>
            <person name="Putnam M.L."/>
            <person name="Chang J.H."/>
        </authorList>
    </citation>
    <scope>NUCLEOTIDE SEQUENCE [LARGE SCALE GENOMIC DNA]</scope>
    <source>
        <strain evidence="1 4">A19/93</strain>
    </source>
</reference>
<evidence type="ECO:0000313" key="3">
    <source>
        <dbReference type="Proteomes" id="UP000663912"/>
    </source>
</evidence>
<dbReference type="Proteomes" id="UP000822331">
    <property type="component" value="Unassembled WGS sequence"/>
</dbReference>
<protein>
    <submittedName>
        <fullName evidence="2">Uncharacterized protein</fullName>
    </submittedName>
</protein>
<keyword evidence="4" id="KW-1185">Reference proteome</keyword>
<proteinExistence type="predicted"/>
<name>A0AAE7USB9_9HYPH</name>
<sequence>MMAEIAIDFLLDTAVEIIPPDAGQDEKDTRICLCCQRASPWIDDDGCGICNECIEA</sequence>
<reference evidence="2" key="2">
    <citation type="submission" date="2020-02" db="EMBL/GenBank/DDBJ databases">
        <title>Unexpected conservation and global transmission of agrobacterial virulence plasmids.</title>
        <authorList>
            <person name="Weisberg A.J."/>
            <person name="Davis E.W. II"/>
            <person name="Tabima J.R."/>
            <person name="Belcher M.S."/>
            <person name="Miller M."/>
            <person name="Kuo C.-H."/>
            <person name="Loper J.E."/>
            <person name="Grunwald N.J."/>
            <person name="Putnam M.L."/>
            <person name="Chang J.H."/>
        </authorList>
    </citation>
    <scope>NUCLEOTIDE SEQUENCE</scope>
    <source>
        <strain evidence="2">W2/73</strain>
    </source>
</reference>
<gene>
    <name evidence="1" type="ORF">G6L72_19755</name>
    <name evidence="2" type="ORF">G6M88_19660</name>
</gene>
<organism evidence="2 3">
    <name type="scientific">Agrobacterium rubi</name>
    <dbReference type="NCBI Taxonomy" id="28099"/>
    <lineage>
        <taxon>Bacteria</taxon>
        <taxon>Pseudomonadati</taxon>
        <taxon>Pseudomonadota</taxon>
        <taxon>Alphaproteobacteria</taxon>
        <taxon>Hyphomicrobiales</taxon>
        <taxon>Rhizobiaceae</taxon>
        <taxon>Rhizobium/Agrobacterium group</taxon>
        <taxon>Agrobacterium</taxon>
    </lineage>
</organism>
<dbReference type="Proteomes" id="UP000663912">
    <property type="component" value="Chromosome 2"/>
</dbReference>
<accession>A0AAE7USB9</accession>
<evidence type="ECO:0000313" key="4">
    <source>
        <dbReference type="Proteomes" id="UP000822331"/>
    </source>
</evidence>
<dbReference type="RefSeq" id="WP_158006440.1">
    <property type="nucleotide sequence ID" value="NZ_CP049207.1"/>
</dbReference>
<dbReference type="KEGG" id="arui:G6M88_19660"/>